<dbReference type="RefSeq" id="XP_008722251.1">
    <property type="nucleotide sequence ID" value="XM_008724029.1"/>
</dbReference>
<dbReference type="HOGENOM" id="CLU_857904_0_0_1"/>
<dbReference type="InterPro" id="IPR052895">
    <property type="entry name" value="HetReg/Transcr_Mod"/>
</dbReference>
<dbReference type="EMBL" id="KB822697">
    <property type="protein sequence ID" value="ETI28177.1"/>
    <property type="molecule type" value="Genomic_DNA"/>
</dbReference>
<protein>
    <recommendedName>
        <fullName evidence="1">Heterokaryon incompatibility domain-containing protein</fullName>
    </recommendedName>
</protein>
<dbReference type="AlphaFoldDB" id="V9DQD8"/>
<proteinExistence type="predicted"/>
<dbReference type="Pfam" id="PF06985">
    <property type="entry name" value="HET"/>
    <property type="match status" value="1"/>
</dbReference>
<dbReference type="OrthoDB" id="4146092at2759"/>
<name>V9DQD8_9EURO</name>
<dbReference type="InterPro" id="IPR010730">
    <property type="entry name" value="HET"/>
</dbReference>
<sequence length="324" mass="37318">MTTTTAHQTTSCMTREDRGLTLTATLVNLDEHTGPNEKHLTSDSSYLVGRGNGHRAASGLRPVSCRLFISRYRAFRYFSHYESLNRDTQEIRILTLLPGDEDEDVITCSLAKVSLSAANHFYALSYCWGSPGETAEIMVNGERVHIRKNLWNFLWNLRKLFVGPIRVWVDFLCINQHDILERNFEVGVMGEIYASADRVIAWLGDSSPESEEALNYLEEVSRLPQQRREKMAIGCNDKTPTRALKHLISRPYWSRLWIIQEVLLAKDALIMVGARFTGWRTLHSATRYMIFKTELHPNEERQPYRDHQSRFAMILGTESMDFSL</sequence>
<dbReference type="PANTHER" id="PTHR24148:SF73">
    <property type="entry name" value="HET DOMAIN PROTEIN (AFU_ORTHOLOGUE AFUA_8G01020)"/>
    <property type="match status" value="1"/>
</dbReference>
<dbReference type="GeneID" id="19979119"/>
<evidence type="ECO:0000313" key="3">
    <source>
        <dbReference type="Proteomes" id="UP000030678"/>
    </source>
</evidence>
<organism evidence="2 3">
    <name type="scientific">Cladophialophora carrionii CBS 160.54</name>
    <dbReference type="NCBI Taxonomy" id="1279043"/>
    <lineage>
        <taxon>Eukaryota</taxon>
        <taxon>Fungi</taxon>
        <taxon>Dikarya</taxon>
        <taxon>Ascomycota</taxon>
        <taxon>Pezizomycotina</taxon>
        <taxon>Eurotiomycetes</taxon>
        <taxon>Chaetothyriomycetidae</taxon>
        <taxon>Chaetothyriales</taxon>
        <taxon>Herpotrichiellaceae</taxon>
        <taxon>Cladophialophora</taxon>
    </lineage>
</organism>
<reference evidence="2 3" key="1">
    <citation type="submission" date="2013-03" db="EMBL/GenBank/DDBJ databases">
        <title>The Genome Sequence of Cladophialophora carrionii CBS 160.54.</title>
        <authorList>
            <consortium name="The Broad Institute Genomics Platform"/>
            <person name="Cuomo C."/>
            <person name="de Hoog S."/>
            <person name="Gorbushina A."/>
            <person name="Walker B."/>
            <person name="Young S.K."/>
            <person name="Zeng Q."/>
            <person name="Gargeya S."/>
            <person name="Fitzgerald M."/>
            <person name="Haas B."/>
            <person name="Abouelleil A."/>
            <person name="Allen A.W."/>
            <person name="Alvarado L."/>
            <person name="Arachchi H.M."/>
            <person name="Berlin A.M."/>
            <person name="Chapman S.B."/>
            <person name="Gainer-Dewar J."/>
            <person name="Goldberg J."/>
            <person name="Griggs A."/>
            <person name="Gujja S."/>
            <person name="Hansen M."/>
            <person name="Howarth C."/>
            <person name="Imamovic A."/>
            <person name="Ireland A."/>
            <person name="Larimer J."/>
            <person name="McCowan C."/>
            <person name="Murphy C."/>
            <person name="Pearson M."/>
            <person name="Poon T.W."/>
            <person name="Priest M."/>
            <person name="Roberts A."/>
            <person name="Saif S."/>
            <person name="Shea T."/>
            <person name="Sisk P."/>
            <person name="Sykes S."/>
            <person name="Wortman J."/>
            <person name="Nusbaum C."/>
            <person name="Birren B."/>
        </authorList>
    </citation>
    <scope>NUCLEOTIDE SEQUENCE [LARGE SCALE GENOMIC DNA]</scope>
    <source>
        <strain evidence="2 3">CBS 160.54</strain>
    </source>
</reference>
<accession>V9DQD8</accession>
<feature type="domain" description="Heterokaryon incompatibility" evidence="1">
    <location>
        <begin position="121"/>
        <end position="261"/>
    </location>
</feature>
<evidence type="ECO:0000313" key="2">
    <source>
        <dbReference type="EMBL" id="ETI28177.1"/>
    </source>
</evidence>
<gene>
    <name evidence="2" type="ORF">G647_00626</name>
</gene>
<evidence type="ECO:0000259" key="1">
    <source>
        <dbReference type="Pfam" id="PF06985"/>
    </source>
</evidence>
<dbReference type="PANTHER" id="PTHR24148">
    <property type="entry name" value="ANKYRIN REPEAT DOMAIN-CONTAINING PROTEIN 39 HOMOLOG-RELATED"/>
    <property type="match status" value="1"/>
</dbReference>
<dbReference type="VEuPathDB" id="FungiDB:G647_00626"/>
<dbReference type="Proteomes" id="UP000030678">
    <property type="component" value="Unassembled WGS sequence"/>
</dbReference>